<evidence type="ECO:0000313" key="7">
    <source>
        <dbReference type="Proteomes" id="UP000694843"/>
    </source>
</evidence>
<dbReference type="KEGG" id="hazt:108668598"/>
<dbReference type="PRINTS" id="PR00481">
    <property type="entry name" value="LAMNOPPTDASE"/>
</dbReference>
<reference evidence="8" key="1">
    <citation type="submission" date="2025-08" db="UniProtKB">
        <authorList>
            <consortium name="RefSeq"/>
        </authorList>
    </citation>
    <scope>IDENTIFICATION</scope>
    <source>
        <tissue evidence="8">Whole organism</tissue>
    </source>
</reference>
<dbReference type="GO" id="GO:0030145">
    <property type="term" value="F:manganese ion binding"/>
    <property type="evidence" value="ECO:0007669"/>
    <property type="project" value="InterPro"/>
</dbReference>
<dbReference type="InterPro" id="IPR041417">
    <property type="entry name" value="NPEPL1_N"/>
</dbReference>
<evidence type="ECO:0000313" key="8">
    <source>
        <dbReference type="RefSeq" id="XP_018011329.1"/>
    </source>
</evidence>
<dbReference type="InterPro" id="IPR000819">
    <property type="entry name" value="Peptidase_M17_C"/>
</dbReference>
<evidence type="ECO:0000256" key="1">
    <source>
        <dbReference type="ARBA" id="ARBA00009528"/>
    </source>
</evidence>
<dbReference type="SUPFAM" id="SSF53187">
    <property type="entry name" value="Zn-dependent exopeptidases"/>
    <property type="match status" value="1"/>
</dbReference>
<feature type="region of interest" description="Disordered" evidence="5">
    <location>
        <begin position="507"/>
        <end position="543"/>
    </location>
</feature>
<dbReference type="Gene3D" id="3.40.50.10590">
    <property type="entry name" value="Zn-dependent exopeptidases"/>
    <property type="match status" value="1"/>
</dbReference>
<evidence type="ECO:0000256" key="5">
    <source>
        <dbReference type="SAM" id="MobiDB-lite"/>
    </source>
</evidence>
<dbReference type="GO" id="GO:0006508">
    <property type="term" value="P:proteolysis"/>
    <property type="evidence" value="ECO:0007669"/>
    <property type="project" value="UniProtKB-KW"/>
</dbReference>
<dbReference type="AlphaFoldDB" id="A0A8B7NCL6"/>
<dbReference type="GeneID" id="108668598"/>
<sequence>MSRKMCIKDTTVQVSTSLTPCDPQKNPVLIIGQLKHLQLLNFADISAKLGNRVTETVWSNGVKGLQPSPTDCVSLYLNLCSVAALPTRVTRHNTNSRAHHITKIVRSHTVAADEEYIVLVCERRDVYASVCAVARAYSLYSRKSSVVNSDRKQTITIEVILAGSDTEELSAQDLVVLDAAIFGIRLAACIVDTPAQEMTTTAFIEEIESVGSKLNIVPVVIQGEELKKRGFGGLWGVGKAAECPPALVILSHTPPGASQNIAWVGKGIVYDTGGLSMKTKTTMPGMKRDCGGAAGILGAFYVAVKSGFDQNLHAVFCLAENAVSPKATKPDDIHTLYSGRSVEINNTDAEGRLVLGDGVVYAYKDLKCDTILDMATLTGAQATATGKYHAAVVSNNDELEQCAVRAGRVSGELAHALPYCPELHFPEFASVVADMKNSAADRNNASSSCAGLFIAAQLGFDFSGLWLHIDMAAPVYLGERATGYGVGLLPCIFGEHSQSKLLRSLSTPLPSASSANTNNNEESGPQNDRMQQEQPSTKKTRLE</sequence>
<dbReference type="GO" id="GO:0005737">
    <property type="term" value="C:cytoplasm"/>
    <property type="evidence" value="ECO:0007669"/>
    <property type="project" value="InterPro"/>
</dbReference>
<dbReference type="Pfam" id="PF18295">
    <property type="entry name" value="Pdase_M17_N2"/>
    <property type="match status" value="1"/>
</dbReference>
<comment type="similarity">
    <text evidence="1">Belongs to the peptidase M17 family.</text>
</comment>
<feature type="compositionally biased region" description="Low complexity" evidence="5">
    <location>
        <begin position="507"/>
        <end position="523"/>
    </location>
</feature>
<name>A0A8B7NCL6_HYAAZ</name>
<dbReference type="GO" id="GO:0070006">
    <property type="term" value="F:metalloaminopeptidase activity"/>
    <property type="evidence" value="ECO:0007669"/>
    <property type="project" value="InterPro"/>
</dbReference>
<evidence type="ECO:0000256" key="4">
    <source>
        <dbReference type="ARBA" id="ARBA00022801"/>
    </source>
</evidence>
<dbReference type="CDD" id="cd00433">
    <property type="entry name" value="Peptidase_M17"/>
    <property type="match status" value="1"/>
</dbReference>
<dbReference type="Gene3D" id="3.40.630.10">
    <property type="entry name" value="Zn peptidases"/>
    <property type="match status" value="1"/>
</dbReference>
<accession>A0A8B7NCL6</accession>
<dbReference type="InterPro" id="IPR011356">
    <property type="entry name" value="Leucine_aapep/pepB"/>
</dbReference>
<dbReference type="OMA" id="MVCEQSD"/>
<dbReference type="RefSeq" id="XP_018011329.1">
    <property type="nucleotide sequence ID" value="XM_018155840.2"/>
</dbReference>
<protein>
    <submittedName>
        <fullName evidence="8">Probable aminopeptidase NPEPL1</fullName>
    </submittedName>
</protein>
<proteinExistence type="inferred from homology"/>
<evidence type="ECO:0000256" key="2">
    <source>
        <dbReference type="ARBA" id="ARBA00022438"/>
    </source>
</evidence>
<feature type="compositionally biased region" description="Polar residues" evidence="5">
    <location>
        <begin position="524"/>
        <end position="537"/>
    </location>
</feature>
<dbReference type="Proteomes" id="UP000694843">
    <property type="component" value="Unplaced"/>
</dbReference>
<organism evidence="7 8">
    <name type="scientific">Hyalella azteca</name>
    <name type="common">Amphipod</name>
    <dbReference type="NCBI Taxonomy" id="294128"/>
    <lineage>
        <taxon>Eukaryota</taxon>
        <taxon>Metazoa</taxon>
        <taxon>Ecdysozoa</taxon>
        <taxon>Arthropoda</taxon>
        <taxon>Crustacea</taxon>
        <taxon>Multicrustacea</taxon>
        <taxon>Malacostraca</taxon>
        <taxon>Eumalacostraca</taxon>
        <taxon>Peracarida</taxon>
        <taxon>Amphipoda</taxon>
        <taxon>Senticaudata</taxon>
        <taxon>Talitrida</taxon>
        <taxon>Talitroidea</taxon>
        <taxon>Hyalellidae</taxon>
        <taxon>Hyalella</taxon>
    </lineage>
</organism>
<dbReference type="PROSITE" id="PS00631">
    <property type="entry name" value="CYTOSOL_AP"/>
    <property type="match status" value="1"/>
</dbReference>
<evidence type="ECO:0000256" key="3">
    <source>
        <dbReference type="ARBA" id="ARBA00022670"/>
    </source>
</evidence>
<dbReference type="OrthoDB" id="412814at2759"/>
<dbReference type="Pfam" id="PF00883">
    <property type="entry name" value="Peptidase_M17"/>
    <property type="match status" value="1"/>
</dbReference>
<evidence type="ECO:0000259" key="6">
    <source>
        <dbReference type="PROSITE" id="PS00631"/>
    </source>
</evidence>
<dbReference type="PANTHER" id="PTHR11963:SF4">
    <property type="entry name" value="AMINOPEPTIDASE NPEPL1-RELATED"/>
    <property type="match status" value="1"/>
</dbReference>
<dbReference type="PANTHER" id="PTHR11963">
    <property type="entry name" value="LEUCINE AMINOPEPTIDASE-RELATED"/>
    <property type="match status" value="1"/>
</dbReference>
<feature type="domain" description="Cytosol aminopeptidase" evidence="6">
    <location>
        <begin position="346"/>
        <end position="353"/>
    </location>
</feature>
<gene>
    <name evidence="8" type="primary">LOC108668598</name>
</gene>
<keyword evidence="2 8" id="KW-0031">Aminopeptidase</keyword>
<keyword evidence="3" id="KW-0645">Protease</keyword>
<keyword evidence="7" id="KW-1185">Reference proteome</keyword>
<keyword evidence="4" id="KW-0378">Hydrolase</keyword>
<dbReference type="CTD" id="41587"/>